<keyword evidence="5" id="KW-1185">Reference proteome</keyword>
<dbReference type="EMBL" id="BNAU01000006">
    <property type="protein sequence ID" value="GHF13118.1"/>
    <property type="molecule type" value="Genomic_DNA"/>
</dbReference>
<keyword evidence="1" id="KW-0808">Transferase</keyword>
<reference evidence="5" key="1">
    <citation type="journal article" date="2019" name="Int. J. Syst. Evol. Microbiol.">
        <title>The Global Catalogue of Microorganisms (GCM) 10K type strain sequencing project: providing services to taxonomists for standard genome sequencing and annotation.</title>
        <authorList>
            <consortium name="The Broad Institute Genomics Platform"/>
            <consortium name="The Broad Institute Genome Sequencing Center for Infectious Disease"/>
            <person name="Wu L."/>
            <person name="Ma J."/>
        </authorList>
    </citation>
    <scope>NUCLEOTIDE SEQUENCE [LARGE SCALE GENOMIC DNA]</scope>
    <source>
        <strain evidence="5">CGMCC 4.7677</strain>
    </source>
</reference>
<protein>
    <submittedName>
        <fullName evidence="4">N-acetyltransferase</fullName>
    </submittedName>
</protein>
<dbReference type="InterPro" id="IPR045039">
    <property type="entry name" value="NSI-like"/>
</dbReference>
<feature type="domain" description="N-acetyltransferase" evidence="3">
    <location>
        <begin position="13"/>
        <end position="139"/>
    </location>
</feature>
<evidence type="ECO:0000256" key="1">
    <source>
        <dbReference type="ARBA" id="ARBA00022679"/>
    </source>
</evidence>
<dbReference type="Gene3D" id="3.40.630.30">
    <property type="match status" value="1"/>
</dbReference>
<organism evidence="4 5">
    <name type="scientific">Amycolatopsis deserti</name>
    <dbReference type="NCBI Taxonomy" id="185696"/>
    <lineage>
        <taxon>Bacteria</taxon>
        <taxon>Bacillati</taxon>
        <taxon>Actinomycetota</taxon>
        <taxon>Actinomycetes</taxon>
        <taxon>Pseudonocardiales</taxon>
        <taxon>Pseudonocardiaceae</taxon>
        <taxon>Amycolatopsis</taxon>
    </lineage>
</organism>
<evidence type="ECO:0000256" key="2">
    <source>
        <dbReference type="ARBA" id="ARBA00023315"/>
    </source>
</evidence>
<dbReference type="CDD" id="cd04301">
    <property type="entry name" value="NAT_SF"/>
    <property type="match status" value="1"/>
</dbReference>
<dbReference type="PROSITE" id="PS51186">
    <property type="entry name" value="GNAT"/>
    <property type="match status" value="1"/>
</dbReference>
<dbReference type="PANTHER" id="PTHR43626:SF4">
    <property type="entry name" value="GCN5-RELATED N-ACETYLTRANSFERASE 2, CHLOROPLASTIC"/>
    <property type="match status" value="1"/>
</dbReference>
<dbReference type="Pfam" id="PF13508">
    <property type="entry name" value="Acetyltransf_7"/>
    <property type="match status" value="1"/>
</dbReference>
<proteinExistence type="predicted"/>
<accession>A0ABQ3JAB6</accession>
<dbReference type="RefSeq" id="WP_229874717.1">
    <property type="nucleotide sequence ID" value="NZ_BNAU01000006.1"/>
</dbReference>
<evidence type="ECO:0000313" key="4">
    <source>
        <dbReference type="EMBL" id="GHF13118.1"/>
    </source>
</evidence>
<evidence type="ECO:0000313" key="5">
    <source>
        <dbReference type="Proteomes" id="UP000605897"/>
    </source>
</evidence>
<dbReference type="SUPFAM" id="SSF55729">
    <property type="entry name" value="Acyl-CoA N-acyltransferases (Nat)"/>
    <property type="match status" value="1"/>
</dbReference>
<keyword evidence="2" id="KW-0012">Acyltransferase</keyword>
<dbReference type="InterPro" id="IPR000182">
    <property type="entry name" value="GNAT_dom"/>
</dbReference>
<evidence type="ECO:0000259" key="3">
    <source>
        <dbReference type="PROSITE" id="PS51186"/>
    </source>
</evidence>
<sequence>MDPSYPAGGAGGPAVEDGLPTVTEYRALRAAVGWPSPDDDVCRAALDGSVHGVLARGESGPVGMARLVGDGAMYLLIVDVVVHPDHRGAGLGRRMVERLVQVAGARRVQLVAAAEVVPFYQRLGFTCEPSRLMAYRTLG</sequence>
<name>A0ABQ3JAB6_9PSEU</name>
<comment type="caution">
    <text evidence="4">The sequence shown here is derived from an EMBL/GenBank/DDBJ whole genome shotgun (WGS) entry which is preliminary data.</text>
</comment>
<dbReference type="Proteomes" id="UP000605897">
    <property type="component" value="Unassembled WGS sequence"/>
</dbReference>
<dbReference type="InterPro" id="IPR016181">
    <property type="entry name" value="Acyl_CoA_acyltransferase"/>
</dbReference>
<dbReference type="PANTHER" id="PTHR43626">
    <property type="entry name" value="ACYL-COA N-ACYLTRANSFERASE"/>
    <property type="match status" value="1"/>
</dbReference>
<gene>
    <name evidence="4" type="primary">attT</name>
    <name evidence="4" type="ORF">GCM10017786_53900</name>
</gene>